<dbReference type="Proteomes" id="UP000758155">
    <property type="component" value="Unassembled WGS sequence"/>
</dbReference>
<evidence type="ECO:0000313" key="3">
    <source>
        <dbReference type="Proteomes" id="UP000758155"/>
    </source>
</evidence>
<evidence type="ECO:0000256" key="1">
    <source>
        <dbReference type="SAM" id="MobiDB-lite"/>
    </source>
</evidence>
<sequence>MGWFSSDEKSVLKANPVNPDVTTSARSGAEQDRYGEHFSQIGHQAGEKIREGIHDLNARATGSGAEQDRYGQHFAPGQSGYQAAKNEAQYGYQKAKSEAQYGYQKAKSEAQSAYDQAKSYGNKALHASGSGAEQDRYGNYFGGQLFDPVRAATLSIISHGGNTAKADYHWLGYDGRERAKFLAAQKGTTGSEQDRYGAHFTGFGQAAAQSIKDAWNEAKKQVR</sequence>
<name>A0A9P5BYV5_9PLEO</name>
<dbReference type="EMBL" id="SWKV01000048">
    <property type="protein sequence ID" value="KAF3036660.1"/>
    <property type="molecule type" value="Genomic_DNA"/>
</dbReference>
<reference evidence="2" key="1">
    <citation type="submission" date="2019-04" db="EMBL/GenBank/DDBJ databases">
        <title>Sequencing of skin fungus with MAO and IRED activity.</title>
        <authorList>
            <person name="Marsaioli A.J."/>
            <person name="Bonatto J.M.C."/>
            <person name="Reis Junior O."/>
        </authorList>
    </citation>
    <scope>NUCLEOTIDE SEQUENCE</scope>
    <source>
        <strain evidence="2">28M1</strain>
    </source>
</reference>
<evidence type="ECO:0000313" key="2">
    <source>
        <dbReference type="EMBL" id="KAF3036660.1"/>
    </source>
</evidence>
<organism evidence="2 3">
    <name type="scientific">Didymella heteroderae</name>
    <dbReference type="NCBI Taxonomy" id="1769908"/>
    <lineage>
        <taxon>Eukaryota</taxon>
        <taxon>Fungi</taxon>
        <taxon>Dikarya</taxon>
        <taxon>Ascomycota</taxon>
        <taxon>Pezizomycotina</taxon>
        <taxon>Dothideomycetes</taxon>
        <taxon>Pleosporomycetidae</taxon>
        <taxon>Pleosporales</taxon>
        <taxon>Pleosporineae</taxon>
        <taxon>Didymellaceae</taxon>
        <taxon>Didymella</taxon>
    </lineage>
</organism>
<dbReference type="OrthoDB" id="67965at2759"/>
<feature type="region of interest" description="Disordered" evidence="1">
    <location>
        <begin position="1"/>
        <end position="33"/>
    </location>
</feature>
<accession>A0A9P5BYV5</accession>
<comment type="caution">
    <text evidence="2">The sequence shown here is derived from an EMBL/GenBank/DDBJ whole genome shotgun (WGS) entry which is preliminary data.</text>
</comment>
<dbReference type="AlphaFoldDB" id="A0A9P5BYV5"/>
<feature type="compositionally biased region" description="Basic and acidic residues" evidence="1">
    <location>
        <begin position="1"/>
        <end position="11"/>
    </location>
</feature>
<gene>
    <name evidence="2" type="ORF">E8E12_002148</name>
</gene>
<protein>
    <submittedName>
        <fullName evidence="2">Uncharacterized protein</fullName>
    </submittedName>
</protein>
<keyword evidence="3" id="KW-1185">Reference proteome</keyword>
<proteinExistence type="predicted"/>